<feature type="transmembrane region" description="Helical" evidence="7">
    <location>
        <begin position="303"/>
        <end position="330"/>
    </location>
</feature>
<feature type="transmembrane region" description="Helical" evidence="7">
    <location>
        <begin position="463"/>
        <end position="488"/>
    </location>
</feature>
<dbReference type="InterPro" id="IPR001734">
    <property type="entry name" value="Na/solute_symporter"/>
</dbReference>
<dbReference type="InterPro" id="IPR038377">
    <property type="entry name" value="Na/Glc_symporter_sf"/>
</dbReference>
<keyword evidence="9" id="KW-1185">Reference proteome</keyword>
<dbReference type="Pfam" id="PF00474">
    <property type="entry name" value="SSF"/>
    <property type="match status" value="1"/>
</dbReference>
<gene>
    <name evidence="8" type="ORF">IEN85_11030</name>
</gene>
<dbReference type="Proteomes" id="UP000622317">
    <property type="component" value="Unassembled WGS sequence"/>
</dbReference>
<dbReference type="GO" id="GO:0005886">
    <property type="term" value="C:plasma membrane"/>
    <property type="evidence" value="ECO:0007669"/>
    <property type="project" value="TreeGrafter"/>
</dbReference>
<feature type="transmembrane region" description="Helical" evidence="7">
    <location>
        <begin position="261"/>
        <end position="283"/>
    </location>
</feature>
<feature type="transmembrane region" description="Helical" evidence="7">
    <location>
        <begin position="178"/>
        <end position="200"/>
    </location>
</feature>
<dbReference type="PROSITE" id="PS50283">
    <property type="entry name" value="NA_SOLUT_SYMP_3"/>
    <property type="match status" value="1"/>
</dbReference>
<evidence type="ECO:0000256" key="6">
    <source>
        <dbReference type="RuleBase" id="RU362091"/>
    </source>
</evidence>
<reference evidence="8" key="1">
    <citation type="submission" date="2020-09" db="EMBL/GenBank/DDBJ databases">
        <title>Pelagicoccus enzymogenes sp. nov. with an EPS production, isolated from marine sediment.</title>
        <authorList>
            <person name="Feng X."/>
        </authorList>
    </citation>
    <scope>NUCLEOTIDE SEQUENCE</scope>
    <source>
        <strain evidence="8">NFK12</strain>
    </source>
</reference>
<keyword evidence="3 7" id="KW-0812">Transmembrane</keyword>
<evidence type="ECO:0000256" key="3">
    <source>
        <dbReference type="ARBA" id="ARBA00022692"/>
    </source>
</evidence>
<feature type="transmembrane region" description="Helical" evidence="7">
    <location>
        <begin position="220"/>
        <end position="240"/>
    </location>
</feature>
<dbReference type="Gene3D" id="1.20.1730.10">
    <property type="entry name" value="Sodium/glucose cotransporter"/>
    <property type="match status" value="1"/>
</dbReference>
<evidence type="ECO:0000313" key="9">
    <source>
        <dbReference type="Proteomes" id="UP000622317"/>
    </source>
</evidence>
<dbReference type="PANTHER" id="PTHR11819:SF195">
    <property type="entry name" value="SODIUM_GLUCOSE COTRANSPORTER 4"/>
    <property type="match status" value="1"/>
</dbReference>
<evidence type="ECO:0000256" key="1">
    <source>
        <dbReference type="ARBA" id="ARBA00004141"/>
    </source>
</evidence>
<feature type="transmembrane region" description="Helical" evidence="7">
    <location>
        <begin position="118"/>
        <end position="146"/>
    </location>
</feature>
<comment type="caution">
    <text evidence="8">The sequence shown here is derived from an EMBL/GenBank/DDBJ whole genome shotgun (WGS) entry which is preliminary data.</text>
</comment>
<proteinExistence type="inferred from homology"/>
<sequence>MTIYDYIVIAAYFGLLLSVGYLTSKFVSNTSDYFRGGGNMMWWLVGASAFMVQFSAWTFTGAASKAYNDGWGVLTIYLGNALGFTVNYFYFAARSRQMRAITTVEAVRERFDKFSQQFYTWFSIPLGILGGAGWLFGLCLFISVSFELPLETAIVITGVVVITSTLLGGSWASSSNDFVQLLVMVPVTIVAAIFAMSAVGGPSEFVAKMPEGHLDLSAPFTYGLLAFWMLSNIARQLVNCNNLIESGRYLAVKNSDHARKAAGLAAILSYIGPVIWFIPPLAAAILYPDIGAIIPELNNPAEAAYIVVALEYLPMGMMGLMICAMLGATVSCMDTGLNRNAGIFVRNFYLPVLRPNASEKELMLTSRITTVFLGGLIISLALFFTELKQFGLFKLVQWTGSMLAVPMTIPLALVIFTKKAPSWAAWSTTMVGFMTSLTVFYFFNTDWLAGQLGRELTRAEVETWIPSIGLFANLATCSSWFFFTMLFYKRMSEKRRKEIESFNVRMRTPISEEECEGAKTDYKQAGMMGGVAMSFGAFILLLTAIPNPIEGRFAFLFCGGLVFTIGVLLRRTYKRQKAAAGA</sequence>
<evidence type="ECO:0000313" key="8">
    <source>
        <dbReference type="EMBL" id="MBD5780023.1"/>
    </source>
</evidence>
<keyword evidence="4 7" id="KW-1133">Transmembrane helix</keyword>
<name>A0A927F7S8_9BACT</name>
<evidence type="ECO:0000256" key="4">
    <source>
        <dbReference type="ARBA" id="ARBA00022989"/>
    </source>
</evidence>
<feature type="transmembrane region" description="Helical" evidence="7">
    <location>
        <begin position="6"/>
        <end position="28"/>
    </location>
</feature>
<comment type="similarity">
    <text evidence="2 6">Belongs to the sodium:solute symporter (SSF) (TC 2.A.21) family.</text>
</comment>
<feature type="transmembrane region" description="Helical" evidence="7">
    <location>
        <begin position="525"/>
        <end position="545"/>
    </location>
</feature>
<accession>A0A927F7S8</accession>
<feature type="transmembrane region" description="Helical" evidence="7">
    <location>
        <begin position="152"/>
        <end position="171"/>
    </location>
</feature>
<evidence type="ECO:0000256" key="2">
    <source>
        <dbReference type="ARBA" id="ARBA00006434"/>
    </source>
</evidence>
<feature type="transmembrane region" description="Helical" evidence="7">
    <location>
        <begin position="364"/>
        <end position="384"/>
    </location>
</feature>
<feature type="transmembrane region" description="Helical" evidence="7">
    <location>
        <begin position="71"/>
        <end position="91"/>
    </location>
</feature>
<evidence type="ECO:0000256" key="7">
    <source>
        <dbReference type="SAM" id="Phobius"/>
    </source>
</evidence>
<dbReference type="GO" id="GO:0005412">
    <property type="term" value="F:D-glucose:sodium symporter activity"/>
    <property type="evidence" value="ECO:0007669"/>
    <property type="project" value="TreeGrafter"/>
</dbReference>
<dbReference type="EMBL" id="JACYFG010000032">
    <property type="protein sequence ID" value="MBD5780023.1"/>
    <property type="molecule type" value="Genomic_DNA"/>
</dbReference>
<dbReference type="AlphaFoldDB" id="A0A927F7S8"/>
<dbReference type="RefSeq" id="WP_191617142.1">
    <property type="nucleotide sequence ID" value="NZ_JACYFG010000032.1"/>
</dbReference>
<protein>
    <submittedName>
        <fullName evidence="8">Transporter</fullName>
    </submittedName>
</protein>
<organism evidence="8 9">
    <name type="scientific">Pelagicoccus enzymogenes</name>
    <dbReference type="NCBI Taxonomy" id="2773457"/>
    <lineage>
        <taxon>Bacteria</taxon>
        <taxon>Pseudomonadati</taxon>
        <taxon>Verrucomicrobiota</taxon>
        <taxon>Opitutia</taxon>
        <taxon>Puniceicoccales</taxon>
        <taxon>Pelagicoccaceae</taxon>
        <taxon>Pelagicoccus</taxon>
    </lineage>
</organism>
<evidence type="ECO:0000256" key="5">
    <source>
        <dbReference type="ARBA" id="ARBA00023136"/>
    </source>
</evidence>
<feature type="transmembrane region" description="Helical" evidence="7">
    <location>
        <begin position="551"/>
        <end position="569"/>
    </location>
</feature>
<feature type="transmembrane region" description="Helical" evidence="7">
    <location>
        <begin position="423"/>
        <end position="443"/>
    </location>
</feature>
<feature type="transmembrane region" description="Helical" evidence="7">
    <location>
        <begin position="396"/>
        <end position="416"/>
    </location>
</feature>
<comment type="subcellular location">
    <subcellularLocation>
        <location evidence="1">Membrane</location>
        <topology evidence="1">Multi-pass membrane protein</topology>
    </subcellularLocation>
</comment>
<feature type="transmembrane region" description="Helical" evidence="7">
    <location>
        <begin position="40"/>
        <end position="59"/>
    </location>
</feature>
<dbReference type="PANTHER" id="PTHR11819">
    <property type="entry name" value="SOLUTE CARRIER FAMILY 5"/>
    <property type="match status" value="1"/>
</dbReference>
<keyword evidence="5 7" id="KW-0472">Membrane</keyword>